<dbReference type="InterPro" id="IPR000701">
    <property type="entry name" value="SuccDH_FuR_B_TM-su"/>
</dbReference>
<evidence type="ECO:0000256" key="16">
    <source>
        <dbReference type="ARBA" id="ARBA00023136"/>
    </source>
</evidence>
<dbReference type="InterPro" id="IPR014312">
    <property type="entry name" value="Succ_DH_anchor"/>
</dbReference>
<dbReference type="SUPFAM" id="SSF81343">
    <property type="entry name" value="Fumarate reductase respiratory complex transmembrane subunits"/>
    <property type="match status" value="1"/>
</dbReference>
<feature type="transmembrane region" description="Helical" evidence="17">
    <location>
        <begin position="52"/>
        <end position="79"/>
    </location>
</feature>
<dbReference type="Gene3D" id="1.20.1300.10">
    <property type="entry name" value="Fumarate reductase/succinate dehydrogenase, transmembrane subunit"/>
    <property type="match status" value="1"/>
</dbReference>
<keyword evidence="10" id="KW-0349">Heme</keyword>
<accession>A0A420XLY8</accession>
<dbReference type="FunCoup" id="A0A420XLY8">
    <property type="interactions" value="95"/>
</dbReference>
<keyword evidence="9" id="KW-0816">Tricarboxylic acid cycle</keyword>
<protein>
    <recommendedName>
        <fullName evidence="5">Succinate dehydrogenase hydrophobic membrane anchor subunit</fullName>
    </recommendedName>
</protein>
<evidence type="ECO:0000256" key="9">
    <source>
        <dbReference type="ARBA" id="ARBA00022532"/>
    </source>
</evidence>
<evidence type="ECO:0000256" key="15">
    <source>
        <dbReference type="ARBA" id="ARBA00023004"/>
    </source>
</evidence>
<organism evidence="18 19">
    <name type="scientific">Motilibacter peucedani</name>
    <dbReference type="NCBI Taxonomy" id="598650"/>
    <lineage>
        <taxon>Bacteria</taxon>
        <taxon>Bacillati</taxon>
        <taxon>Actinomycetota</taxon>
        <taxon>Actinomycetes</taxon>
        <taxon>Motilibacterales</taxon>
        <taxon>Motilibacteraceae</taxon>
        <taxon>Motilibacter</taxon>
    </lineage>
</organism>
<evidence type="ECO:0000256" key="7">
    <source>
        <dbReference type="ARBA" id="ARBA00022475"/>
    </source>
</evidence>
<dbReference type="GO" id="GO:0017004">
    <property type="term" value="P:cytochrome complex assembly"/>
    <property type="evidence" value="ECO:0007669"/>
    <property type="project" value="TreeGrafter"/>
</dbReference>
<evidence type="ECO:0000256" key="10">
    <source>
        <dbReference type="ARBA" id="ARBA00022617"/>
    </source>
</evidence>
<dbReference type="Pfam" id="PF01127">
    <property type="entry name" value="Sdh_cyt"/>
    <property type="match status" value="1"/>
</dbReference>
<dbReference type="GO" id="GO:0020037">
    <property type="term" value="F:heme binding"/>
    <property type="evidence" value="ECO:0007669"/>
    <property type="project" value="InterPro"/>
</dbReference>
<keyword evidence="6" id="KW-0813">Transport</keyword>
<evidence type="ECO:0000256" key="8">
    <source>
        <dbReference type="ARBA" id="ARBA00022519"/>
    </source>
</evidence>
<keyword evidence="8" id="KW-0997">Cell inner membrane</keyword>
<evidence type="ECO:0000313" key="18">
    <source>
        <dbReference type="EMBL" id="RKS69377.1"/>
    </source>
</evidence>
<evidence type="ECO:0000256" key="13">
    <source>
        <dbReference type="ARBA" id="ARBA00022982"/>
    </source>
</evidence>
<comment type="pathway">
    <text evidence="4">Carbohydrate metabolism; tricarboxylic acid cycle.</text>
</comment>
<dbReference type="AlphaFoldDB" id="A0A420XLY8"/>
<dbReference type="GO" id="GO:0005886">
    <property type="term" value="C:plasma membrane"/>
    <property type="evidence" value="ECO:0007669"/>
    <property type="project" value="UniProtKB-SubCell"/>
</dbReference>
<evidence type="ECO:0000256" key="2">
    <source>
        <dbReference type="ARBA" id="ARBA00004050"/>
    </source>
</evidence>
<keyword evidence="14 17" id="KW-1133">Transmembrane helix</keyword>
<comment type="function">
    <text evidence="2">Membrane-anchoring subunit of succinate dehydrogenase (SDH).</text>
</comment>
<dbReference type="CDD" id="cd03500">
    <property type="entry name" value="SQR_TypeA_SdhD_like"/>
    <property type="match status" value="1"/>
</dbReference>
<keyword evidence="7" id="KW-1003">Cell membrane</keyword>
<dbReference type="InParanoid" id="A0A420XLY8"/>
<evidence type="ECO:0000256" key="4">
    <source>
        <dbReference type="ARBA" id="ARBA00005163"/>
    </source>
</evidence>
<feature type="transmembrane region" description="Helical" evidence="17">
    <location>
        <begin position="138"/>
        <end position="158"/>
    </location>
</feature>
<reference evidence="18 19" key="1">
    <citation type="submission" date="2018-10" db="EMBL/GenBank/DDBJ databases">
        <title>Genomic Encyclopedia of Archaeal and Bacterial Type Strains, Phase II (KMG-II): from individual species to whole genera.</title>
        <authorList>
            <person name="Goeker M."/>
        </authorList>
    </citation>
    <scope>NUCLEOTIDE SEQUENCE [LARGE SCALE GENOMIC DNA]</scope>
    <source>
        <strain evidence="18 19">RP-AC37</strain>
    </source>
</reference>
<evidence type="ECO:0000256" key="6">
    <source>
        <dbReference type="ARBA" id="ARBA00022448"/>
    </source>
</evidence>
<comment type="subcellular location">
    <subcellularLocation>
        <location evidence="3">Cell inner membrane</location>
        <topology evidence="3">Multi-pass membrane protein</topology>
    </subcellularLocation>
</comment>
<dbReference type="OrthoDB" id="67843at2"/>
<dbReference type="PANTHER" id="PTHR38689:SF1">
    <property type="entry name" value="SUCCINATE DEHYDROGENASE HYDROPHOBIC MEMBRANE ANCHOR SUBUNIT"/>
    <property type="match status" value="1"/>
</dbReference>
<evidence type="ECO:0000256" key="12">
    <source>
        <dbReference type="ARBA" id="ARBA00022723"/>
    </source>
</evidence>
<dbReference type="Proteomes" id="UP000281955">
    <property type="component" value="Unassembled WGS sequence"/>
</dbReference>
<keyword evidence="16 17" id="KW-0472">Membrane</keyword>
<name>A0A420XLY8_9ACTN</name>
<evidence type="ECO:0000256" key="5">
    <source>
        <dbReference type="ARBA" id="ARBA00019425"/>
    </source>
</evidence>
<evidence type="ECO:0000256" key="17">
    <source>
        <dbReference type="SAM" id="Phobius"/>
    </source>
</evidence>
<keyword evidence="12" id="KW-0479">Metal-binding</keyword>
<keyword evidence="11 17" id="KW-0812">Transmembrane</keyword>
<dbReference type="EMBL" id="RBWV01000015">
    <property type="protein sequence ID" value="RKS69377.1"/>
    <property type="molecule type" value="Genomic_DNA"/>
</dbReference>
<gene>
    <name evidence="18" type="ORF">CLV35_3555</name>
</gene>
<comment type="caution">
    <text evidence="18">The sequence shown here is derived from an EMBL/GenBank/DDBJ whole genome shotgun (WGS) entry which is preliminary data.</text>
</comment>
<dbReference type="GO" id="GO:0009055">
    <property type="term" value="F:electron transfer activity"/>
    <property type="evidence" value="ECO:0007669"/>
    <property type="project" value="TreeGrafter"/>
</dbReference>
<dbReference type="GO" id="GO:0046872">
    <property type="term" value="F:metal ion binding"/>
    <property type="evidence" value="ECO:0007669"/>
    <property type="project" value="UniProtKB-KW"/>
</dbReference>
<sequence>MATDLTPPELTAAGEGPEPIGAALIASLDAPRSRAPRVRDKRRPSRRGNFELYAWLFMRLSGLLLVVLTLGHLLIQMVLDGGVQKINFAFVAGRWSNPFWQVWDLLMLWLAELHGTLGLRTIINDYAERNVTRAWLKALLYASAVFTLFLGTLVIFTFDPNI</sequence>
<dbReference type="PANTHER" id="PTHR38689">
    <property type="entry name" value="SUCCINATE DEHYDROGENASE HYDROPHOBIC MEMBRANE ANCHOR SUBUNIT"/>
    <property type="match status" value="1"/>
</dbReference>
<dbReference type="GO" id="GO:0006099">
    <property type="term" value="P:tricarboxylic acid cycle"/>
    <property type="evidence" value="ECO:0007669"/>
    <property type="project" value="UniProtKB-KW"/>
</dbReference>
<dbReference type="InterPro" id="IPR034804">
    <property type="entry name" value="SQR/QFR_C/D"/>
</dbReference>
<evidence type="ECO:0000256" key="14">
    <source>
        <dbReference type="ARBA" id="ARBA00022989"/>
    </source>
</evidence>
<comment type="cofactor">
    <cofactor evidence="1">
        <name>heme</name>
        <dbReference type="ChEBI" id="CHEBI:30413"/>
    </cofactor>
</comment>
<evidence type="ECO:0000256" key="3">
    <source>
        <dbReference type="ARBA" id="ARBA00004429"/>
    </source>
</evidence>
<evidence type="ECO:0000256" key="11">
    <source>
        <dbReference type="ARBA" id="ARBA00022692"/>
    </source>
</evidence>
<evidence type="ECO:0000313" key="19">
    <source>
        <dbReference type="Proteomes" id="UP000281955"/>
    </source>
</evidence>
<keyword evidence="15" id="KW-0408">Iron</keyword>
<keyword evidence="19" id="KW-1185">Reference proteome</keyword>
<proteinExistence type="predicted"/>
<evidence type="ECO:0000256" key="1">
    <source>
        <dbReference type="ARBA" id="ARBA00001971"/>
    </source>
</evidence>
<keyword evidence="13" id="KW-0249">Electron transport</keyword>